<protein>
    <submittedName>
        <fullName evidence="2">Uncharacterized protein</fullName>
    </submittedName>
</protein>
<keyword evidence="3" id="KW-1185">Reference proteome</keyword>
<sequence>MQRTFVTACALSAALLVGGWDGDPPGEETVPPDDAGPGTAQDVCSDIGPDRVPEIPDLPDGGGLIPDETTTAYGFHVPYDPCEGFGE</sequence>
<evidence type="ECO:0000256" key="1">
    <source>
        <dbReference type="SAM" id="MobiDB-lite"/>
    </source>
</evidence>
<name>A0A917KK48_9ACTN</name>
<organism evidence="2 3">
    <name type="scientific">Streptomyces lacrimifluminis</name>
    <dbReference type="NCBI Taxonomy" id="1500077"/>
    <lineage>
        <taxon>Bacteria</taxon>
        <taxon>Bacillati</taxon>
        <taxon>Actinomycetota</taxon>
        <taxon>Actinomycetes</taxon>
        <taxon>Kitasatosporales</taxon>
        <taxon>Streptomycetaceae</taxon>
        <taxon>Streptomyces</taxon>
    </lineage>
</organism>
<dbReference type="RefSeq" id="WP_189145851.1">
    <property type="nucleotide sequence ID" value="NZ_BAABER010000006.1"/>
</dbReference>
<dbReference type="AlphaFoldDB" id="A0A917KK48"/>
<reference evidence="2" key="1">
    <citation type="journal article" date="2014" name="Int. J. Syst. Evol. Microbiol.">
        <title>Complete genome sequence of Corynebacterium casei LMG S-19264T (=DSM 44701T), isolated from a smear-ripened cheese.</title>
        <authorList>
            <consortium name="US DOE Joint Genome Institute (JGI-PGF)"/>
            <person name="Walter F."/>
            <person name="Albersmeier A."/>
            <person name="Kalinowski J."/>
            <person name="Ruckert C."/>
        </authorList>
    </citation>
    <scope>NUCLEOTIDE SEQUENCE</scope>
    <source>
        <strain evidence="2">CGMCC 4.7272</strain>
    </source>
</reference>
<dbReference type="EMBL" id="BMMU01000002">
    <property type="protein sequence ID" value="GGJ14459.1"/>
    <property type="molecule type" value="Genomic_DNA"/>
</dbReference>
<evidence type="ECO:0000313" key="2">
    <source>
        <dbReference type="EMBL" id="GGJ14459.1"/>
    </source>
</evidence>
<gene>
    <name evidence="2" type="ORF">GCM10012282_08260</name>
</gene>
<reference evidence="2" key="2">
    <citation type="submission" date="2020-09" db="EMBL/GenBank/DDBJ databases">
        <authorList>
            <person name="Sun Q."/>
            <person name="Zhou Y."/>
        </authorList>
    </citation>
    <scope>NUCLEOTIDE SEQUENCE</scope>
    <source>
        <strain evidence="2">CGMCC 4.7272</strain>
    </source>
</reference>
<dbReference type="Proteomes" id="UP000625682">
    <property type="component" value="Unassembled WGS sequence"/>
</dbReference>
<feature type="region of interest" description="Disordered" evidence="1">
    <location>
        <begin position="19"/>
        <end position="40"/>
    </location>
</feature>
<evidence type="ECO:0000313" key="3">
    <source>
        <dbReference type="Proteomes" id="UP000625682"/>
    </source>
</evidence>
<accession>A0A917KK48</accession>
<proteinExistence type="predicted"/>
<comment type="caution">
    <text evidence="2">The sequence shown here is derived from an EMBL/GenBank/DDBJ whole genome shotgun (WGS) entry which is preliminary data.</text>
</comment>